<accession>A0ABW6IYK2</accession>
<evidence type="ECO:0000313" key="5">
    <source>
        <dbReference type="EMBL" id="MFE5982681.1"/>
    </source>
</evidence>
<protein>
    <submittedName>
        <fullName evidence="5">Flavin monoamine oxidase family protein</fullName>
    </submittedName>
</protein>
<keyword evidence="6" id="KW-1185">Reference proteome</keyword>
<dbReference type="InterPro" id="IPR001613">
    <property type="entry name" value="Flavin_amine_oxidase"/>
</dbReference>
<dbReference type="InterPro" id="IPR036188">
    <property type="entry name" value="FAD/NAD-bd_sf"/>
</dbReference>
<sequence>MTDGSNVAASADVVVVGAGLSGLTAAHRLARLGRSVVVLEAGDRVGGRTVNLDVADGVVTDGGGQWIGGLHTRVSALVEELGLSTYDTYTTGRTLYMRRGRRKAFQGTVPPLRPLAIADFAQAQYRLERMAAGVPAATPWTARKAAAWDGTTLGHWLDAHCRVRESRHLFTLCFTLMFCEDPHRVSLLKALHQIRTSGGIDFMVNTRKGAQETRITGGAQRLSTVLAEGLGDRVVLGSPVTGIEQDRAGVLVRSARRDVRCQRVIVAMTPADADRISFSPGLPTRRAALQRVWHNGTESKIFAVYDTPFWRERGLNGSALTDLPVAHYVVDNSPPDGSVGILLAFVGTAGSGPGLTWTDAVLDRPEARQAALLEDLVTLFGPEAARPVRVVEQSWVGQPWIAGCVSTRAPGVMTRYTDAVTTPVDRIHWAGTEAAPEFEGYLEGAVRAAERAVDEVRTTLSATAPRATGTATAAA</sequence>
<gene>
    <name evidence="5" type="ORF">ACFQ63_23550</name>
</gene>
<dbReference type="PRINTS" id="PR00757">
    <property type="entry name" value="AMINEOXDASEF"/>
</dbReference>
<dbReference type="Gene3D" id="1.10.405.10">
    <property type="entry name" value="Guanine Nucleotide Dissociation Inhibitor, domain 1"/>
    <property type="match status" value="1"/>
</dbReference>
<proteinExistence type="inferred from homology"/>
<dbReference type="InterPro" id="IPR050703">
    <property type="entry name" value="Flavin_MAO"/>
</dbReference>
<dbReference type="InterPro" id="IPR002937">
    <property type="entry name" value="Amino_oxidase"/>
</dbReference>
<organism evidence="5 6">
    <name type="scientific">Streptomyces wedmorensis</name>
    <dbReference type="NCBI Taxonomy" id="43759"/>
    <lineage>
        <taxon>Bacteria</taxon>
        <taxon>Bacillati</taxon>
        <taxon>Actinomycetota</taxon>
        <taxon>Actinomycetes</taxon>
        <taxon>Kitasatosporales</taxon>
        <taxon>Streptomycetaceae</taxon>
        <taxon>Streptomyces</taxon>
    </lineage>
</organism>
<comment type="caution">
    <text evidence="5">The sequence shown here is derived from an EMBL/GenBank/DDBJ whole genome shotgun (WGS) entry which is preliminary data.</text>
</comment>
<dbReference type="PANTHER" id="PTHR43563">
    <property type="entry name" value="AMINE OXIDASE"/>
    <property type="match status" value="1"/>
</dbReference>
<comment type="similarity">
    <text evidence="2">Belongs to the flavin monoamine oxidase family.</text>
</comment>
<dbReference type="RefSeq" id="WP_386252601.1">
    <property type="nucleotide sequence ID" value="NZ_JBHTRV010000018.1"/>
</dbReference>
<dbReference type="Proteomes" id="UP001600424">
    <property type="component" value="Unassembled WGS sequence"/>
</dbReference>
<dbReference type="SUPFAM" id="SSF54373">
    <property type="entry name" value="FAD-linked reductases, C-terminal domain"/>
    <property type="match status" value="1"/>
</dbReference>
<dbReference type="SUPFAM" id="SSF51905">
    <property type="entry name" value="FAD/NAD(P)-binding domain"/>
    <property type="match status" value="1"/>
</dbReference>
<evidence type="ECO:0000256" key="3">
    <source>
        <dbReference type="ARBA" id="ARBA00023002"/>
    </source>
</evidence>
<reference evidence="5 6" key="1">
    <citation type="submission" date="2024-09" db="EMBL/GenBank/DDBJ databases">
        <title>The Natural Products Discovery Center: Release of the First 8490 Sequenced Strains for Exploring Actinobacteria Biosynthetic Diversity.</title>
        <authorList>
            <person name="Kalkreuter E."/>
            <person name="Kautsar S.A."/>
            <person name="Yang D."/>
            <person name="Bader C.D."/>
            <person name="Teijaro C.N."/>
            <person name="Fluegel L."/>
            <person name="Davis C.M."/>
            <person name="Simpson J.R."/>
            <person name="Lauterbach L."/>
            <person name="Steele A.D."/>
            <person name="Gui C."/>
            <person name="Meng S."/>
            <person name="Li G."/>
            <person name="Viehrig K."/>
            <person name="Ye F."/>
            <person name="Su P."/>
            <person name="Kiefer A.F."/>
            <person name="Nichols A."/>
            <person name="Cepeda A.J."/>
            <person name="Yan W."/>
            <person name="Fan B."/>
            <person name="Jiang Y."/>
            <person name="Adhikari A."/>
            <person name="Zheng C.-J."/>
            <person name="Schuster L."/>
            <person name="Cowan T.M."/>
            <person name="Smanski M.J."/>
            <person name="Chevrette M.G."/>
            <person name="De Carvalho L.P.S."/>
            <person name="Shen B."/>
        </authorList>
    </citation>
    <scope>NUCLEOTIDE SEQUENCE [LARGE SCALE GENOMIC DNA]</scope>
    <source>
        <strain evidence="5 6">NPDC056472</strain>
    </source>
</reference>
<dbReference type="EMBL" id="JBHTRV010000018">
    <property type="protein sequence ID" value="MFE5982681.1"/>
    <property type="molecule type" value="Genomic_DNA"/>
</dbReference>
<feature type="domain" description="Amine oxidase" evidence="4">
    <location>
        <begin position="20"/>
        <end position="456"/>
    </location>
</feature>
<evidence type="ECO:0000256" key="1">
    <source>
        <dbReference type="ARBA" id="ARBA00001974"/>
    </source>
</evidence>
<dbReference type="Pfam" id="PF01593">
    <property type="entry name" value="Amino_oxidase"/>
    <property type="match status" value="1"/>
</dbReference>
<dbReference type="Gene3D" id="3.50.50.60">
    <property type="entry name" value="FAD/NAD(P)-binding domain"/>
    <property type="match status" value="1"/>
</dbReference>
<dbReference type="PANTHER" id="PTHR43563:SF1">
    <property type="entry name" value="AMINE OXIDASE [FLAVIN-CONTAINING] B"/>
    <property type="match status" value="1"/>
</dbReference>
<evidence type="ECO:0000313" key="6">
    <source>
        <dbReference type="Proteomes" id="UP001600424"/>
    </source>
</evidence>
<dbReference type="Gene3D" id="3.90.660.10">
    <property type="match status" value="1"/>
</dbReference>
<name>A0ABW6IYK2_STRWE</name>
<evidence type="ECO:0000256" key="2">
    <source>
        <dbReference type="ARBA" id="ARBA00005995"/>
    </source>
</evidence>
<comment type="cofactor">
    <cofactor evidence="1">
        <name>FAD</name>
        <dbReference type="ChEBI" id="CHEBI:57692"/>
    </cofactor>
</comment>
<keyword evidence="3" id="KW-0560">Oxidoreductase</keyword>
<evidence type="ECO:0000259" key="4">
    <source>
        <dbReference type="Pfam" id="PF01593"/>
    </source>
</evidence>